<keyword evidence="3" id="KW-1185">Reference proteome</keyword>
<feature type="signal peptide" evidence="1">
    <location>
        <begin position="1"/>
        <end position="18"/>
    </location>
</feature>
<evidence type="ECO:0000313" key="2">
    <source>
        <dbReference type="EMBL" id="NEN24381.1"/>
    </source>
</evidence>
<comment type="caution">
    <text evidence="2">The sequence shown here is derived from an EMBL/GenBank/DDBJ whole genome shotgun (WGS) entry which is preliminary data.</text>
</comment>
<evidence type="ECO:0000313" key="3">
    <source>
        <dbReference type="Proteomes" id="UP000486602"/>
    </source>
</evidence>
<dbReference type="SUPFAM" id="SSF63825">
    <property type="entry name" value="YWTD domain"/>
    <property type="match status" value="1"/>
</dbReference>
<feature type="chain" id="PRO_5029744183" description="LVIVD repeat-containing protein" evidence="1">
    <location>
        <begin position="19"/>
        <end position="428"/>
    </location>
</feature>
<keyword evidence="1" id="KW-0732">Signal</keyword>
<dbReference type="Pfam" id="PF08309">
    <property type="entry name" value="LVIVD"/>
    <property type="match status" value="2"/>
</dbReference>
<sequence length="428" mass="46790">MKNNSLLLIMAIALGALSSCNDKFTESYTANVPEYMNLDDWRAMDIAAENPRDLSEPGKIYIYQDYLFIVERGVGVHILNNANPAAPQNLAFLTIPGCVDLAVFNNALYVDSYYDLLSFDISDPAQPDLQCRIADAFDFDNWTLIKGYQDDLPFTGIDPAKGVIVSWSQKEISRDAVGYESINFNNDFETAIGTGMGAINDAAVNIGSSTGIGGSMAQFTVTGNFLYVLRPASITSFNLGSDLCPQQSSVTPVGWNAETIFPYNNHLFLGTSSGMMIFNLNNPSTPEYVSAISHLTACDPVVVQDNRAYVTVRSGTACQGFINQLMVIDISDYNAPALLAEYNLTNPHGLGIDGNTLFICDGSAGLKVFDAADDMTITDHLISHYQQINTFDVIPYNDVLIMSAKEGIYQYDYSDPLNIEELSLIPVN</sequence>
<dbReference type="Proteomes" id="UP000486602">
    <property type="component" value="Unassembled WGS sequence"/>
</dbReference>
<accession>A0A7K3WTN0</accession>
<dbReference type="EMBL" id="JAAGVY010000025">
    <property type="protein sequence ID" value="NEN24381.1"/>
    <property type="molecule type" value="Genomic_DNA"/>
</dbReference>
<gene>
    <name evidence="2" type="ORF">G3O08_12790</name>
</gene>
<dbReference type="InterPro" id="IPR013211">
    <property type="entry name" value="LVIVD"/>
</dbReference>
<evidence type="ECO:0008006" key="4">
    <source>
        <dbReference type="Google" id="ProtNLM"/>
    </source>
</evidence>
<proteinExistence type="predicted"/>
<name>A0A7K3WTN0_9FLAO</name>
<dbReference type="RefSeq" id="WP_163285776.1">
    <property type="nucleotide sequence ID" value="NZ_JAAGVY010000025.1"/>
</dbReference>
<protein>
    <recommendedName>
        <fullName evidence="4">LVIVD repeat-containing protein</fullName>
    </recommendedName>
</protein>
<dbReference type="AlphaFoldDB" id="A0A7K3WTN0"/>
<dbReference type="PROSITE" id="PS51257">
    <property type="entry name" value="PROKAR_LIPOPROTEIN"/>
    <property type="match status" value="1"/>
</dbReference>
<organism evidence="2 3">
    <name type="scientific">Cryomorpha ignava</name>
    <dbReference type="NCBI Taxonomy" id="101383"/>
    <lineage>
        <taxon>Bacteria</taxon>
        <taxon>Pseudomonadati</taxon>
        <taxon>Bacteroidota</taxon>
        <taxon>Flavobacteriia</taxon>
        <taxon>Flavobacteriales</taxon>
        <taxon>Cryomorphaceae</taxon>
        <taxon>Cryomorpha</taxon>
    </lineage>
</organism>
<reference evidence="2 3" key="1">
    <citation type="submission" date="2020-02" db="EMBL/GenBank/DDBJ databases">
        <title>Out from the shadows clarifying the taxonomy of the family Cryomorphaceae and related taxa by utilizing the GTDB taxonomic framework.</title>
        <authorList>
            <person name="Bowman J.P."/>
        </authorList>
    </citation>
    <scope>NUCLEOTIDE SEQUENCE [LARGE SCALE GENOMIC DNA]</scope>
    <source>
        <strain evidence="2 3">QSSC 1-22</strain>
    </source>
</reference>
<evidence type="ECO:0000256" key="1">
    <source>
        <dbReference type="SAM" id="SignalP"/>
    </source>
</evidence>